<dbReference type="AlphaFoldDB" id="A0A4R1K3F4"/>
<comment type="caution">
    <text evidence="2">The sequence shown here is derived from an EMBL/GenBank/DDBJ whole genome shotgun (WGS) entry which is preliminary data.</text>
</comment>
<dbReference type="Gene3D" id="1.20.850.10">
    <property type="entry name" value="Hydroxylamine Oxidoreductase, Chain A, domain 2"/>
    <property type="match status" value="1"/>
</dbReference>
<dbReference type="Proteomes" id="UP000294614">
    <property type="component" value="Unassembled WGS sequence"/>
</dbReference>
<dbReference type="EMBL" id="SMGG01000007">
    <property type="protein sequence ID" value="TCK58407.1"/>
    <property type="molecule type" value="Genomic_DNA"/>
</dbReference>
<dbReference type="Pfam" id="PF13447">
    <property type="entry name" value="Multi-haem_cyto"/>
    <property type="match status" value="1"/>
</dbReference>
<dbReference type="OrthoDB" id="9814800at2"/>
<evidence type="ECO:0000313" key="3">
    <source>
        <dbReference type="Proteomes" id="UP000294614"/>
    </source>
</evidence>
<sequence length="529" mass="60962">MSHRSEKSQWISLMVLFVMVSVFLGMSGSFSSAHADARKPSKKIGLTKADKDCIECHGENNPGMVRQWKNSMHSKAEVGCMSCHKAGEKDYDAMDHNGYTVAQTPNAADCAKCHPKQNEEFLKSRHAILGTHGQGLDPNMNWRKPPIYGKTMGCSSCHAGMGNYWPDKTLGDCTQCHNKHDFSLEQVRKPETCKRCHEGMDHGNWESYQNSKHGLVYFDKGSKWNWNYASGEKVVPFDAPVCATCHMSGAPGLKATHNVSERSSWRLASPISFRSKWNDENWQVKRERMEKVCVQCHAESFTKRLFLATDLGVYQFNEVFKVFAKLRGSMNEKGALTSENDDDDPFDIILREVWHDTGRVYRASLMHFGPNKNEAYGYSPMTYQTYELIEMAAEKGIPEAEKWAHENSKDKVWFFPWFDYGGSIWGKSNIALTNNYWYKKPGYWESVRKNVEFIYSKGIISKEQWEMWNEWDKTKDEYVNKTAKDFPPQHDDYVRQIQGAKDQQAEIMGWQLPGSPMFKDLWEMGYKKK</sequence>
<accession>A0A4R1K3F4</accession>
<gene>
    <name evidence="2" type="ORF">C8D98_2609</name>
</gene>
<keyword evidence="3" id="KW-1185">Reference proteome</keyword>
<dbReference type="RefSeq" id="WP_132874576.1">
    <property type="nucleotide sequence ID" value="NZ_SMGG01000007.1"/>
</dbReference>
<dbReference type="GO" id="GO:0016491">
    <property type="term" value="F:oxidoreductase activity"/>
    <property type="evidence" value="ECO:0007669"/>
    <property type="project" value="TreeGrafter"/>
</dbReference>
<organism evidence="2 3">
    <name type="scientific">Seleniivibrio woodruffii</name>
    <dbReference type="NCBI Taxonomy" id="1078050"/>
    <lineage>
        <taxon>Bacteria</taxon>
        <taxon>Pseudomonadati</taxon>
        <taxon>Deferribacterota</taxon>
        <taxon>Deferribacteres</taxon>
        <taxon>Deferribacterales</taxon>
        <taxon>Geovibrionaceae</taxon>
        <taxon>Seleniivibrio</taxon>
    </lineage>
</organism>
<reference evidence="2 3" key="1">
    <citation type="submission" date="2019-03" db="EMBL/GenBank/DDBJ databases">
        <title>Genomic Encyclopedia of Type Strains, Phase IV (KMG-IV): sequencing the most valuable type-strain genomes for metagenomic binning, comparative biology and taxonomic classification.</title>
        <authorList>
            <person name="Goeker M."/>
        </authorList>
    </citation>
    <scope>NUCLEOTIDE SEQUENCE [LARGE SCALE GENOMIC DNA]</scope>
    <source>
        <strain evidence="2 3">DSM 24984</strain>
    </source>
</reference>
<dbReference type="InterPro" id="IPR051829">
    <property type="entry name" value="Multiheme_Cytochr_ET"/>
</dbReference>
<dbReference type="PANTHER" id="PTHR35038:SF5">
    <property type="entry name" value="CYTOCHROME C-TYPE PROTEIN NRFB"/>
    <property type="match status" value="1"/>
</dbReference>
<evidence type="ECO:0000313" key="2">
    <source>
        <dbReference type="EMBL" id="TCK58407.1"/>
    </source>
</evidence>
<evidence type="ECO:0000256" key="1">
    <source>
        <dbReference type="ARBA" id="ARBA00022729"/>
    </source>
</evidence>
<dbReference type="InterPro" id="IPR036280">
    <property type="entry name" value="Multihaem_cyt_sf"/>
</dbReference>
<protein>
    <submittedName>
        <fullName evidence="2">Multi-heme cytochrome with CxxCH motif</fullName>
    </submittedName>
</protein>
<dbReference type="PANTHER" id="PTHR35038">
    <property type="entry name" value="DISSIMILATORY SULFITE REDUCTASE SIRA"/>
    <property type="match status" value="1"/>
</dbReference>
<keyword evidence="1" id="KW-0732">Signal</keyword>
<dbReference type="Gene3D" id="1.10.780.10">
    <property type="entry name" value="Hydroxylamine Oxidoreductase, Chain A, domain 1"/>
    <property type="match status" value="1"/>
</dbReference>
<name>A0A4R1K3F4_9BACT</name>
<dbReference type="SUPFAM" id="SSF48695">
    <property type="entry name" value="Multiheme cytochromes"/>
    <property type="match status" value="1"/>
</dbReference>
<proteinExistence type="predicted"/>